<feature type="transmembrane region" description="Helical" evidence="13">
    <location>
        <begin position="162"/>
        <end position="182"/>
    </location>
</feature>
<keyword evidence="8 13" id="KW-1133">Transmembrane helix</keyword>
<dbReference type="Pfam" id="PF01435">
    <property type="entry name" value="Peptidase_M48"/>
    <property type="match status" value="1"/>
</dbReference>
<protein>
    <submittedName>
        <fullName evidence="15">Heat shock protein HtpX</fullName>
    </submittedName>
</protein>
<evidence type="ECO:0000256" key="6">
    <source>
        <dbReference type="ARBA" id="ARBA00022801"/>
    </source>
</evidence>
<comment type="similarity">
    <text evidence="11">Belongs to the peptidase M48 family.</text>
</comment>
<keyword evidence="9 11" id="KW-0482">Metalloprotease</keyword>
<keyword evidence="10 13" id="KW-0472">Membrane</keyword>
<dbReference type="GO" id="GO:0006508">
    <property type="term" value="P:proteolysis"/>
    <property type="evidence" value="ECO:0007669"/>
    <property type="project" value="UniProtKB-KW"/>
</dbReference>
<comment type="subcellular location">
    <subcellularLocation>
        <location evidence="1">Cell membrane</location>
        <topology evidence="1">Multi-pass membrane protein</topology>
    </subcellularLocation>
</comment>
<keyword evidence="2" id="KW-1003">Cell membrane</keyword>
<dbReference type="PANTHER" id="PTHR43221:SF1">
    <property type="entry name" value="PROTEASE HTPX"/>
    <property type="match status" value="1"/>
</dbReference>
<evidence type="ECO:0000256" key="10">
    <source>
        <dbReference type="ARBA" id="ARBA00023136"/>
    </source>
</evidence>
<dbReference type="AlphaFoldDB" id="A0A369ALT8"/>
<comment type="cofactor">
    <cofactor evidence="11">
        <name>Zn(2+)</name>
        <dbReference type="ChEBI" id="CHEBI:29105"/>
    </cofactor>
    <text evidence="11">Binds 1 zinc ion per subunit.</text>
</comment>
<organism evidence="15 16">
    <name type="scientific">Extensimonas vulgaris</name>
    <dbReference type="NCBI Taxonomy" id="1031594"/>
    <lineage>
        <taxon>Bacteria</taxon>
        <taxon>Pseudomonadati</taxon>
        <taxon>Pseudomonadota</taxon>
        <taxon>Betaproteobacteria</taxon>
        <taxon>Burkholderiales</taxon>
        <taxon>Comamonadaceae</taxon>
        <taxon>Extensimonas</taxon>
    </lineage>
</organism>
<sequence>MPSAWTRHRLSNRLQTLALVGLLLGICALAGQMLLGRTGLWLALGFGTAALLLEPAAAARLTLRLYRAQPITPQQAPQLWALLRQLAERAGLPSVPQPYYVPSAVVNAFTIGNRRRAVIALTDGLLRTLSPRELTGVLAHEVAHIAHEDLRVLGLADYVSRLTGMFALAGQMMLLLALPWLATGLAQVYWPGLLLLAFSPQLAMLLQLGLSRVREFDADQTAAQLSGDPEGLALALAKIERSARNWRSWLLPGWGEAEPSWLRTHPPTAERIRRLRELAASMPQPNGQLPSPDDVRPAASAPRPARWHWGSFWH</sequence>
<evidence type="ECO:0000256" key="13">
    <source>
        <dbReference type="SAM" id="Phobius"/>
    </source>
</evidence>
<evidence type="ECO:0000313" key="16">
    <source>
        <dbReference type="Proteomes" id="UP000252174"/>
    </source>
</evidence>
<dbReference type="GO" id="GO:0005886">
    <property type="term" value="C:plasma membrane"/>
    <property type="evidence" value="ECO:0007669"/>
    <property type="project" value="UniProtKB-SubCell"/>
</dbReference>
<keyword evidence="3 11" id="KW-0645">Protease</keyword>
<evidence type="ECO:0000256" key="4">
    <source>
        <dbReference type="ARBA" id="ARBA00022692"/>
    </source>
</evidence>
<evidence type="ECO:0000256" key="1">
    <source>
        <dbReference type="ARBA" id="ARBA00004651"/>
    </source>
</evidence>
<dbReference type="GO" id="GO:0004222">
    <property type="term" value="F:metalloendopeptidase activity"/>
    <property type="evidence" value="ECO:0007669"/>
    <property type="project" value="InterPro"/>
</dbReference>
<name>A0A369ALT8_9BURK</name>
<keyword evidence="6 11" id="KW-0378">Hydrolase</keyword>
<keyword evidence="15" id="KW-0346">Stress response</keyword>
<evidence type="ECO:0000256" key="12">
    <source>
        <dbReference type="SAM" id="MobiDB-lite"/>
    </source>
</evidence>
<keyword evidence="4 13" id="KW-0812">Transmembrane</keyword>
<dbReference type="Proteomes" id="UP000252174">
    <property type="component" value="Unassembled WGS sequence"/>
</dbReference>
<evidence type="ECO:0000313" key="15">
    <source>
        <dbReference type="EMBL" id="RCX10073.1"/>
    </source>
</evidence>
<feature type="transmembrane region" description="Helical" evidence="13">
    <location>
        <begin position="188"/>
        <end position="206"/>
    </location>
</feature>
<dbReference type="Gene3D" id="3.30.2010.10">
    <property type="entry name" value="Metalloproteases ('zincins'), catalytic domain"/>
    <property type="match status" value="1"/>
</dbReference>
<dbReference type="InterPro" id="IPR050083">
    <property type="entry name" value="HtpX_protease"/>
</dbReference>
<feature type="domain" description="Peptidase M48" evidence="14">
    <location>
        <begin position="73"/>
        <end position="278"/>
    </location>
</feature>
<dbReference type="CDD" id="cd07339">
    <property type="entry name" value="M48B_HtpX_like"/>
    <property type="match status" value="1"/>
</dbReference>
<evidence type="ECO:0000256" key="11">
    <source>
        <dbReference type="RuleBase" id="RU003983"/>
    </source>
</evidence>
<evidence type="ECO:0000256" key="5">
    <source>
        <dbReference type="ARBA" id="ARBA00022723"/>
    </source>
</evidence>
<reference evidence="15 16" key="1">
    <citation type="submission" date="2018-07" db="EMBL/GenBank/DDBJ databases">
        <title>Genomic Encyclopedia of Type Strains, Phase IV (KMG-IV): sequencing the most valuable type-strain genomes for metagenomic binning, comparative biology and taxonomic classification.</title>
        <authorList>
            <person name="Goeker M."/>
        </authorList>
    </citation>
    <scope>NUCLEOTIDE SEQUENCE [LARGE SCALE GENOMIC DNA]</scope>
    <source>
        <strain evidence="15 16">DSM 100911</strain>
    </source>
</reference>
<gene>
    <name evidence="15" type="ORF">DFR45_10357</name>
</gene>
<dbReference type="InterPro" id="IPR001915">
    <property type="entry name" value="Peptidase_M48"/>
</dbReference>
<accession>A0A369ALT8</accession>
<dbReference type="EMBL" id="QPJU01000003">
    <property type="protein sequence ID" value="RCX10073.1"/>
    <property type="molecule type" value="Genomic_DNA"/>
</dbReference>
<evidence type="ECO:0000256" key="7">
    <source>
        <dbReference type="ARBA" id="ARBA00022833"/>
    </source>
</evidence>
<dbReference type="GO" id="GO:0046872">
    <property type="term" value="F:metal ion binding"/>
    <property type="evidence" value="ECO:0007669"/>
    <property type="project" value="UniProtKB-KW"/>
</dbReference>
<proteinExistence type="inferred from homology"/>
<evidence type="ECO:0000256" key="3">
    <source>
        <dbReference type="ARBA" id="ARBA00022670"/>
    </source>
</evidence>
<feature type="transmembrane region" description="Helical" evidence="13">
    <location>
        <begin position="40"/>
        <end position="59"/>
    </location>
</feature>
<comment type="caution">
    <text evidence="15">The sequence shown here is derived from an EMBL/GenBank/DDBJ whole genome shotgun (WGS) entry which is preliminary data.</text>
</comment>
<dbReference type="RefSeq" id="WP_114482777.1">
    <property type="nucleotide sequence ID" value="NZ_QPJU01000003.1"/>
</dbReference>
<feature type="region of interest" description="Disordered" evidence="12">
    <location>
        <begin position="282"/>
        <end position="302"/>
    </location>
</feature>
<evidence type="ECO:0000256" key="8">
    <source>
        <dbReference type="ARBA" id="ARBA00022989"/>
    </source>
</evidence>
<keyword evidence="16" id="KW-1185">Reference proteome</keyword>
<evidence type="ECO:0000256" key="9">
    <source>
        <dbReference type="ARBA" id="ARBA00023049"/>
    </source>
</evidence>
<dbReference type="OrthoDB" id="15218at2"/>
<keyword evidence="5" id="KW-0479">Metal-binding</keyword>
<keyword evidence="7 11" id="KW-0862">Zinc</keyword>
<evidence type="ECO:0000256" key="2">
    <source>
        <dbReference type="ARBA" id="ARBA00022475"/>
    </source>
</evidence>
<evidence type="ECO:0000259" key="14">
    <source>
        <dbReference type="Pfam" id="PF01435"/>
    </source>
</evidence>
<dbReference type="PANTHER" id="PTHR43221">
    <property type="entry name" value="PROTEASE HTPX"/>
    <property type="match status" value="1"/>
</dbReference>